<gene>
    <name evidence="1" type="ORF">CINS_1019</name>
</gene>
<dbReference type="HOGENOM" id="CLU_129236_0_0_7"/>
<sequence>MIDKILNDTNFINLMQKGIYECLQILIKEDIEFSILVNTKFVTLEPHLPKEIDMISNNPYCVFALGGYTFKSIILNHENIEFHAGFGPDDFATFVKVDLGAITQIQVSDNIIFVNFSNYFKKHNDQKHKEKSMNAFLNNPSNKDILKK</sequence>
<accession>A0A0A8H1P8</accession>
<reference evidence="1 2" key="1">
    <citation type="journal article" date="2014" name="Genome Biol. Evol.">
        <title>Comparative Genomics of the Campylobacter lari Group.</title>
        <authorList>
            <person name="Miller W.G."/>
            <person name="Yee E."/>
            <person name="Chapman M.H."/>
            <person name="Smith T.P."/>
            <person name="Bono J.L."/>
            <person name="Huynh S."/>
            <person name="Parker C.T."/>
            <person name="Vandamme P."/>
            <person name="Luong K."/>
            <person name="Korlach J."/>
        </authorList>
    </citation>
    <scope>NUCLEOTIDE SEQUENCE [LARGE SCALE GENOMIC DNA]</scope>
    <source>
        <strain evidence="1 2">NCTC 12927</strain>
    </source>
</reference>
<organism evidence="1 2">
    <name type="scientific">Campylobacter insulaenigrae NCTC 12927</name>
    <dbReference type="NCBI Taxonomy" id="1031564"/>
    <lineage>
        <taxon>Bacteria</taxon>
        <taxon>Pseudomonadati</taxon>
        <taxon>Campylobacterota</taxon>
        <taxon>Epsilonproteobacteria</taxon>
        <taxon>Campylobacterales</taxon>
        <taxon>Campylobacteraceae</taxon>
        <taxon>Campylobacter</taxon>
    </lineage>
</organism>
<evidence type="ECO:0008006" key="3">
    <source>
        <dbReference type="Google" id="ProtNLM"/>
    </source>
</evidence>
<dbReference type="STRING" id="1031564.CINS_1019"/>
<dbReference type="EMBL" id="CP007770">
    <property type="protein sequence ID" value="AJC87981.1"/>
    <property type="molecule type" value="Genomic_DNA"/>
</dbReference>
<proteinExistence type="predicted"/>
<evidence type="ECO:0000313" key="2">
    <source>
        <dbReference type="Proteomes" id="UP000031163"/>
    </source>
</evidence>
<dbReference type="RefSeq" id="WP_039650407.1">
    <property type="nucleotide sequence ID" value="NZ_CP007770.1"/>
</dbReference>
<name>A0A0A8H1P8_9BACT</name>
<dbReference type="KEGG" id="cis:CINS_1019"/>
<evidence type="ECO:0000313" key="1">
    <source>
        <dbReference type="EMBL" id="AJC87981.1"/>
    </source>
</evidence>
<dbReference type="Proteomes" id="UP000031163">
    <property type="component" value="Chromosome"/>
</dbReference>
<protein>
    <recommendedName>
        <fullName evidence="3">Stringent starvation protein B</fullName>
    </recommendedName>
</protein>
<dbReference type="AlphaFoldDB" id="A0A0A8H1P8"/>
<dbReference type="GeneID" id="74431809"/>